<comment type="caution">
    <text evidence="2">The sequence shown here is derived from an EMBL/GenBank/DDBJ whole genome shotgun (WGS) entry which is preliminary data.</text>
</comment>
<gene>
    <name evidence="2" type="ORF">FYJ73_00200</name>
</gene>
<name>A0A7K0KB29_9BACT</name>
<feature type="transmembrane region" description="Helical" evidence="1">
    <location>
        <begin position="101"/>
        <end position="123"/>
    </location>
</feature>
<sequence length="170" mass="18862">MKRLNIHQLRSWPAEKISSRALYLLVGIALVIFVLFWLVGYDRPFEDDPNFNAPLFTNALLLLMVLYLMLGIGFSVWSVVSLLKKRGKTEAVENGIPVKKIGYLVAGSVVVLLLLTFALGSTAPMKINGATYASGFWLRTSDMFIVTSLVMMLIAVAAVIYGATKYNRKL</sequence>
<accession>A0A7K0KB29</accession>
<feature type="transmembrane region" description="Helical" evidence="1">
    <location>
        <begin position="143"/>
        <end position="164"/>
    </location>
</feature>
<dbReference type="Proteomes" id="UP000438914">
    <property type="component" value="Unassembled WGS sequence"/>
</dbReference>
<reference evidence="2 3" key="1">
    <citation type="submission" date="2019-08" db="EMBL/GenBank/DDBJ databases">
        <title>In-depth cultivation of the pig gut microbiome towards novel bacterial diversity and tailored functional studies.</title>
        <authorList>
            <person name="Wylensek D."/>
            <person name="Hitch T.C.A."/>
            <person name="Clavel T."/>
        </authorList>
    </citation>
    <scope>NUCLEOTIDE SEQUENCE [LARGE SCALE GENOMIC DNA]</scope>
    <source>
        <strain evidence="2 3">LKV-178-WT-2A</strain>
    </source>
</reference>
<organism evidence="2 3">
    <name type="scientific">Hallella mizrahii</name>
    <dbReference type="NCBI Taxonomy" id="2606637"/>
    <lineage>
        <taxon>Bacteria</taxon>
        <taxon>Pseudomonadati</taxon>
        <taxon>Bacteroidota</taxon>
        <taxon>Bacteroidia</taxon>
        <taxon>Bacteroidales</taxon>
        <taxon>Prevotellaceae</taxon>
        <taxon>Hallella</taxon>
    </lineage>
</organism>
<dbReference type="AlphaFoldDB" id="A0A7K0KB29"/>
<evidence type="ECO:0000256" key="1">
    <source>
        <dbReference type="SAM" id="Phobius"/>
    </source>
</evidence>
<evidence type="ECO:0000313" key="2">
    <source>
        <dbReference type="EMBL" id="MST83121.1"/>
    </source>
</evidence>
<keyword evidence="1" id="KW-1133">Transmembrane helix</keyword>
<protein>
    <submittedName>
        <fullName evidence="2">Uncharacterized protein</fullName>
    </submittedName>
</protein>
<proteinExistence type="predicted"/>
<feature type="transmembrane region" description="Helical" evidence="1">
    <location>
        <begin position="59"/>
        <end position="80"/>
    </location>
</feature>
<keyword evidence="1" id="KW-0812">Transmembrane</keyword>
<dbReference type="RefSeq" id="WP_154532403.1">
    <property type="nucleotide sequence ID" value="NZ_VUNG01000001.1"/>
</dbReference>
<keyword evidence="1" id="KW-0472">Membrane</keyword>
<dbReference type="EMBL" id="VUNG01000001">
    <property type="protein sequence ID" value="MST83121.1"/>
    <property type="molecule type" value="Genomic_DNA"/>
</dbReference>
<keyword evidence="3" id="KW-1185">Reference proteome</keyword>
<feature type="transmembrane region" description="Helical" evidence="1">
    <location>
        <begin position="21"/>
        <end position="39"/>
    </location>
</feature>
<evidence type="ECO:0000313" key="3">
    <source>
        <dbReference type="Proteomes" id="UP000438914"/>
    </source>
</evidence>